<organism evidence="1 2">
    <name type="scientific">Friedmanniomyces simplex</name>
    <dbReference type="NCBI Taxonomy" id="329884"/>
    <lineage>
        <taxon>Eukaryota</taxon>
        <taxon>Fungi</taxon>
        <taxon>Dikarya</taxon>
        <taxon>Ascomycota</taxon>
        <taxon>Pezizomycotina</taxon>
        <taxon>Dothideomycetes</taxon>
        <taxon>Dothideomycetidae</taxon>
        <taxon>Mycosphaerellales</taxon>
        <taxon>Teratosphaeriaceae</taxon>
        <taxon>Friedmanniomyces</taxon>
    </lineage>
</organism>
<reference evidence="1 2" key="1">
    <citation type="submission" date="2017-03" db="EMBL/GenBank/DDBJ databases">
        <title>Genomes of endolithic fungi from Antarctica.</title>
        <authorList>
            <person name="Coleine C."/>
            <person name="Masonjones S."/>
            <person name="Stajich J.E."/>
        </authorList>
    </citation>
    <scope>NUCLEOTIDE SEQUENCE [LARGE SCALE GENOMIC DNA]</scope>
    <source>
        <strain evidence="1 2">CCFEE 5184</strain>
    </source>
</reference>
<sequence>MAGTMVPGFLRLSPELRRAIYDDLVEDGRSVYYNRCDTNKANRGIPTTSSKLQAAVMCTRILLINRTIYGEFQSAWRSTSHWELTVYRTLSGQMATLANNAKECAILANAPTYTLAGYTGSRAGEAEPDYSVRIILCPLQAQGYRLVWQHHVMRDWINLLPDGRYEGMSSVTAEKNVYGTPVLSWDGIARAVAAFYLG</sequence>
<name>A0A4V5NHE2_9PEZI</name>
<comment type="caution">
    <text evidence="1">The sequence shown here is derived from an EMBL/GenBank/DDBJ whole genome shotgun (WGS) entry which is preliminary data.</text>
</comment>
<evidence type="ECO:0000313" key="2">
    <source>
        <dbReference type="Proteomes" id="UP000309340"/>
    </source>
</evidence>
<dbReference type="EMBL" id="NAJQ01000107">
    <property type="protein sequence ID" value="TKA78679.1"/>
    <property type="molecule type" value="Genomic_DNA"/>
</dbReference>
<proteinExistence type="predicted"/>
<dbReference type="Proteomes" id="UP000309340">
    <property type="component" value="Unassembled WGS sequence"/>
</dbReference>
<accession>A0A4V5NHE2</accession>
<gene>
    <name evidence="1" type="ORF">B0A55_04501</name>
</gene>
<keyword evidence="2" id="KW-1185">Reference proteome</keyword>
<evidence type="ECO:0000313" key="1">
    <source>
        <dbReference type="EMBL" id="TKA78679.1"/>
    </source>
</evidence>
<dbReference type="AlphaFoldDB" id="A0A4V5NHE2"/>
<protein>
    <submittedName>
        <fullName evidence="1">Uncharacterized protein</fullName>
    </submittedName>
</protein>